<evidence type="ECO:0000313" key="1">
    <source>
        <dbReference type="EMBL" id="CAA2102252.1"/>
    </source>
</evidence>
<gene>
    <name evidence="1" type="ORF">MBUL_01591</name>
</gene>
<protein>
    <submittedName>
        <fullName evidence="1">Uncharacterized protein</fullName>
    </submittedName>
</protein>
<dbReference type="EMBL" id="LR743504">
    <property type="protein sequence ID" value="CAA2102252.1"/>
    <property type="molecule type" value="Genomic_DNA"/>
</dbReference>
<accession>A0A679IRZ9</accession>
<organism evidence="1">
    <name type="scientific">Methylobacterium bullatum</name>
    <dbReference type="NCBI Taxonomy" id="570505"/>
    <lineage>
        <taxon>Bacteria</taxon>
        <taxon>Pseudomonadati</taxon>
        <taxon>Pseudomonadota</taxon>
        <taxon>Alphaproteobacteria</taxon>
        <taxon>Hyphomicrobiales</taxon>
        <taxon>Methylobacteriaceae</taxon>
        <taxon>Methylobacterium</taxon>
    </lineage>
</organism>
<proteinExistence type="predicted"/>
<sequence length="40" mass="4197">MVMILISLSALAGLGIVATACIRAKQALVDTALDETRGYF</sequence>
<name>A0A679IRZ9_9HYPH</name>
<reference evidence="1" key="1">
    <citation type="submission" date="2019-12" db="EMBL/GenBank/DDBJ databases">
        <authorList>
            <person name="Cremers G."/>
        </authorList>
    </citation>
    <scope>NUCLEOTIDE SEQUENCE</scope>
    <source>
        <strain evidence="1">Mbul1</strain>
    </source>
</reference>
<dbReference type="AlphaFoldDB" id="A0A679IRZ9"/>